<organism evidence="1 2">
    <name type="scientific">Haemophilus parainfluenzae</name>
    <dbReference type="NCBI Taxonomy" id="729"/>
    <lineage>
        <taxon>Bacteria</taxon>
        <taxon>Pseudomonadati</taxon>
        <taxon>Pseudomonadota</taxon>
        <taxon>Gammaproteobacteria</taxon>
        <taxon>Pasteurellales</taxon>
        <taxon>Pasteurellaceae</taxon>
        <taxon>Haemophilus</taxon>
    </lineage>
</organism>
<dbReference type="AlphaFoldDB" id="A0A377JIW3"/>
<sequence>MKRLAIYLFYDHDGIVDDYIPYKLEKLKEFVQDIWFVSNSDLTAESRKKIQHCTDYVMCRENIGFDVWGYKEAIEKIGFDKLAEYDELILLNYTFFAPIFPFSELFEWSEKQDVDFWGISDHGKVQPNPFTGTGVLHKHIQSHFIAVRKNMLNSHEFEHYWKNMPMIHSYTDSVLMHESRFTHHFYSKGYSYAVYVDSDVFGSKYPTFYEIDDTFSKSRSPILKRRPFFHDPLHHDRECLFLRRAIEYIQEQSEYPIELIIKNILRTSKPKDIATNMTLLKVFDSLNTVKLRENLKILVVAHIFYADMLEEILFYTENIPCKYDLLITTSSKEQREEILSSPILETINTNNIKVIVTEQNRGRDMSSLFISCKDDIMNSDYDWVCRLHSKKSPQNGYNMAKHFKEMMYLNLLKDKAYVSKLLNYLDNNKNIGFAMPSMVHIGYPTLGHAWYSNKPLCLEIAKKLNINVPFDDISPFAAYGTMFWFRPKALRKLFKYNWKFEDFNKEPMHYDGSLAHVLERLLAYVAHDAGYLACNIMSSEMMELNYTKLEYKMQRLVSNLSNGDIPYQIHLAHNAKHMLGNNASSGTSNVSRYFLINVVRLLKNHVLGNYPRLSKLTRMPYRKLRHYYHKLRGH</sequence>
<evidence type="ECO:0000313" key="2">
    <source>
        <dbReference type="Proteomes" id="UP000254186"/>
    </source>
</evidence>
<dbReference type="Pfam" id="PF05045">
    <property type="entry name" value="RgpF"/>
    <property type="match status" value="1"/>
</dbReference>
<name>A0A377JIW3_HAEPA</name>
<protein>
    <submittedName>
        <fullName evidence="1">Rhamnan synthesis protein F</fullName>
    </submittedName>
</protein>
<gene>
    <name evidence="1" type="ORF">NCTC10672_01470</name>
</gene>
<dbReference type="Proteomes" id="UP000254186">
    <property type="component" value="Unassembled WGS sequence"/>
</dbReference>
<accession>A0A377JIW3</accession>
<reference evidence="1 2" key="1">
    <citation type="submission" date="2018-06" db="EMBL/GenBank/DDBJ databases">
        <authorList>
            <consortium name="Pathogen Informatics"/>
            <person name="Doyle S."/>
        </authorList>
    </citation>
    <scope>NUCLEOTIDE SEQUENCE [LARGE SCALE GENOMIC DNA]</scope>
    <source>
        <strain evidence="1 2">NCTC10672</strain>
    </source>
</reference>
<dbReference type="EMBL" id="UGHY01000002">
    <property type="protein sequence ID" value="STP05506.1"/>
    <property type="molecule type" value="Genomic_DNA"/>
</dbReference>
<evidence type="ECO:0000313" key="1">
    <source>
        <dbReference type="EMBL" id="STP05506.1"/>
    </source>
</evidence>
<proteinExistence type="predicted"/>
<dbReference type="InterPro" id="IPR007739">
    <property type="entry name" value="RgpF"/>
</dbReference>